<reference evidence="5" key="1">
    <citation type="submission" date="2017-02" db="UniProtKB">
        <authorList>
            <consortium name="WormBaseParasite"/>
        </authorList>
    </citation>
    <scope>IDENTIFICATION</scope>
</reference>
<dbReference type="InterPro" id="IPR053014">
    <property type="entry name" value="Cuticle_assoc_divergent"/>
</dbReference>
<dbReference type="SMART" id="SM00289">
    <property type="entry name" value="WR1"/>
    <property type="match status" value="1"/>
</dbReference>
<dbReference type="InterPro" id="IPR002223">
    <property type="entry name" value="Kunitz_BPTI"/>
</dbReference>
<dbReference type="Proteomes" id="UP000038040">
    <property type="component" value="Unplaced"/>
</dbReference>
<feature type="domain" description="BPTI/Kunitz inhibitor" evidence="1">
    <location>
        <begin position="3"/>
        <end position="55"/>
    </location>
</feature>
<evidence type="ECO:0000313" key="2">
    <source>
        <dbReference type="EMBL" id="VDN56762.1"/>
    </source>
</evidence>
<organism evidence="3 5">
    <name type="scientific">Dracunculus medinensis</name>
    <name type="common">Guinea worm</name>
    <dbReference type="NCBI Taxonomy" id="318479"/>
    <lineage>
        <taxon>Eukaryota</taxon>
        <taxon>Metazoa</taxon>
        <taxon>Ecdysozoa</taxon>
        <taxon>Nematoda</taxon>
        <taxon>Chromadorea</taxon>
        <taxon>Rhabditida</taxon>
        <taxon>Spirurina</taxon>
        <taxon>Dracunculoidea</taxon>
        <taxon>Dracunculidae</taxon>
        <taxon>Dracunculus</taxon>
    </lineage>
</organism>
<dbReference type="Proteomes" id="UP000274756">
    <property type="component" value="Unassembled WGS sequence"/>
</dbReference>
<name>A0A0N4U649_DRAME</name>
<dbReference type="EMBL" id="UYYG01001157">
    <property type="protein sequence ID" value="VDN56762.1"/>
    <property type="molecule type" value="Genomic_DNA"/>
</dbReference>
<keyword evidence="4" id="KW-1185">Reference proteome</keyword>
<dbReference type="InterPro" id="IPR036880">
    <property type="entry name" value="Kunitz_BPTI_sf"/>
</dbReference>
<evidence type="ECO:0000313" key="5">
    <source>
        <dbReference type="WBParaSite" id="DME_0000237501-mRNA-1"/>
    </source>
</evidence>
<dbReference type="Gene3D" id="4.10.410.10">
    <property type="entry name" value="Pancreatic trypsin inhibitor Kunitz domain"/>
    <property type="match status" value="1"/>
</dbReference>
<evidence type="ECO:0000259" key="1">
    <source>
        <dbReference type="PROSITE" id="PS50279"/>
    </source>
</evidence>
<proteinExistence type="predicted"/>
<accession>A0A0N4U649</accession>
<dbReference type="Pfam" id="PF00014">
    <property type="entry name" value="Kunitz_BPTI"/>
    <property type="match status" value="1"/>
</dbReference>
<dbReference type="InterPro" id="IPR006150">
    <property type="entry name" value="Cys_repeat_1"/>
</dbReference>
<dbReference type="PROSITE" id="PS50279">
    <property type="entry name" value="BPTI_KUNITZ_2"/>
    <property type="match status" value="1"/>
</dbReference>
<dbReference type="WBParaSite" id="DME_0000237501-mRNA-1">
    <property type="protein sequence ID" value="DME_0000237501-mRNA-1"/>
    <property type="gene ID" value="DME_0000237501"/>
</dbReference>
<dbReference type="STRING" id="318479.A0A0N4U649"/>
<dbReference type="SUPFAM" id="SSF57362">
    <property type="entry name" value="BPTI-like"/>
    <property type="match status" value="1"/>
</dbReference>
<dbReference type="CDD" id="cd00109">
    <property type="entry name" value="Kunitz-type"/>
    <property type="match status" value="1"/>
</dbReference>
<sequence>MICLSPPQPGYGECDSRPMYYFDIISLSCKKFTVLECRGVNQNRFETLKECETKCIGSVCREPQEILIENSRPRICAKRQCPLNYTCEYDELFRRHICCGIKTIINDNRKEENSRVEPYSTTKMREYERPIRLIGMRLSVF</sequence>
<evidence type="ECO:0000313" key="4">
    <source>
        <dbReference type="Proteomes" id="UP000274756"/>
    </source>
</evidence>
<dbReference type="SMART" id="SM00131">
    <property type="entry name" value="KU"/>
    <property type="match status" value="1"/>
</dbReference>
<dbReference type="PANTHER" id="PTHR46339">
    <property type="entry name" value="PROTEIN CBG15282-RELATED"/>
    <property type="match status" value="1"/>
</dbReference>
<evidence type="ECO:0000313" key="3">
    <source>
        <dbReference type="Proteomes" id="UP000038040"/>
    </source>
</evidence>
<gene>
    <name evidence="2" type="ORF">DME_LOCUS6735</name>
</gene>
<reference evidence="2 4" key="2">
    <citation type="submission" date="2018-11" db="EMBL/GenBank/DDBJ databases">
        <authorList>
            <consortium name="Pathogen Informatics"/>
        </authorList>
    </citation>
    <scope>NUCLEOTIDE SEQUENCE [LARGE SCALE GENOMIC DNA]</scope>
</reference>
<dbReference type="GO" id="GO:0004867">
    <property type="term" value="F:serine-type endopeptidase inhibitor activity"/>
    <property type="evidence" value="ECO:0007669"/>
    <property type="project" value="InterPro"/>
</dbReference>
<dbReference type="AlphaFoldDB" id="A0A0N4U649"/>
<dbReference type="OrthoDB" id="5833200at2759"/>
<protein>
    <submittedName>
        <fullName evidence="5">BPTI/Kunitz inhibitor domain-containing protein</fullName>
    </submittedName>
</protein>
<dbReference type="PANTHER" id="PTHR46339:SF14">
    <property type="entry name" value="BPTI_KUNITZ INHIBITOR DOMAIN-CONTAINING PROTEIN"/>
    <property type="match status" value="1"/>
</dbReference>